<dbReference type="RefSeq" id="WP_138787564.1">
    <property type="nucleotide sequence ID" value="NZ_JBHEEQ010000045.1"/>
</dbReference>
<name>A0ABX1DK73_9HYPH</name>
<accession>A0ABX1DK73</accession>
<gene>
    <name evidence="1" type="ORF">HED55_08155</name>
</gene>
<comment type="caution">
    <text evidence="1">The sequence shown here is derived from an EMBL/GenBank/DDBJ whole genome shotgun (WGS) entry which is preliminary data.</text>
</comment>
<protein>
    <submittedName>
        <fullName evidence="1">Uncharacterized protein</fullName>
    </submittedName>
</protein>
<keyword evidence="2" id="KW-1185">Reference proteome</keyword>
<organism evidence="1 2">
    <name type="scientific">Brucella haematophila</name>
    <dbReference type="NCBI Taxonomy" id="419474"/>
    <lineage>
        <taxon>Bacteria</taxon>
        <taxon>Pseudomonadati</taxon>
        <taxon>Pseudomonadota</taxon>
        <taxon>Alphaproteobacteria</taxon>
        <taxon>Hyphomicrobiales</taxon>
        <taxon>Brucellaceae</taxon>
        <taxon>Brucella/Ochrobactrum group</taxon>
        <taxon>Brucella</taxon>
    </lineage>
</organism>
<reference evidence="1 2" key="1">
    <citation type="submission" date="2020-03" db="EMBL/GenBank/DDBJ databases">
        <title>Whole genome sequencing of clinical and environmental type strains of Ochrobactrum.</title>
        <authorList>
            <person name="Dharne M."/>
        </authorList>
    </citation>
    <scope>NUCLEOTIDE SEQUENCE [LARGE SCALE GENOMIC DNA]</scope>
    <source>
        <strain evidence="1 2">CIP 109452</strain>
    </source>
</reference>
<dbReference type="Proteomes" id="UP000704467">
    <property type="component" value="Unassembled WGS sequence"/>
</dbReference>
<evidence type="ECO:0000313" key="1">
    <source>
        <dbReference type="EMBL" id="NKC03319.1"/>
    </source>
</evidence>
<dbReference type="EMBL" id="JAAVLN010000001">
    <property type="protein sequence ID" value="NKC03319.1"/>
    <property type="molecule type" value="Genomic_DNA"/>
</dbReference>
<evidence type="ECO:0000313" key="2">
    <source>
        <dbReference type="Proteomes" id="UP000704467"/>
    </source>
</evidence>
<proteinExistence type="predicted"/>
<sequence>MHMAELTIHHIRKIEVVSAFPDNFNSRVVRITSDNGEIELTLFGDTNALDLLPRSSDFVVYGKSEAA</sequence>